<dbReference type="GO" id="GO:0006887">
    <property type="term" value="P:exocytosis"/>
    <property type="evidence" value="ECO:0007669"/>
    <property type="project" value="UniProtKB-KW"/>
</dbReference>
<dbReference type="GO" id="GO:0005546">
    <property type="term" value="F:phosphatidylinositol-4,5-bisphosphate binding"/>
    <property type="evidence" value="ECO:0007669"/>
    <property type="project" value="InterPro"/>
</dbReference>
<keyword evidence="2 5" id="KW-0813">Transport</keyword>
<dbReference type="Proteomes" id="UP000194236">
    <property type="component" value="Unassembled WGS sequence"/>
</dbReference>
<evidence type="ECO:0000256" key="5">
    <source>
        <dbReference type="RuleBase" id="RU365026"/>
    </source>
</evidence>
<evidence type="ECO:0000256" key="1">
    <source>
        <dbReference type="ARBA" id="ARBA00006756"/>
    </source>
</evidence>
<evidence type="ECO:0000313" key="8">
    <source>
        <dbReference type="Proteomes" id="UP000194236"/>
    </source>
</evidence>
<name>A0A1Y3BKY9_EURMA</name>
<dbReference type="GO" id="GO:0015031">
    <property type="term" value="P:protein transport"/>
    <property type="evidence" value="ECO:0007669"/>
    <property type="project" value="UniProtKB-KW"/>
</dbReference>
<dbReference type="InterPro" id="IPR016159">
    <property type="entry name" value="Cullin_repeat-like_dom_sf"/>
</dbReference>
<dbReference type="EMBL" id="MUJZ01018066">
    <property type="protein sequence ID" value="OTF80473.1"/>
    <property type="molecule type" value="Genomic_DNA"/>
</dbReference>
<keyword evidence="3 5" id="KW-0268">Exocytosis</keyword>
<proteinExistence type="inferred from homology"/>
<dbReference type="OrthoDB" id="1922221at2759"/>
<gene>
    <name evidence="7" type="ORF">BLA29_009187</name>
</gene>
<dbReference type="PANTHER" id="PTHR12542">
    <property type="entry name" value="EXOCYST COMPLEX PROTEIN EXO70"/>
    <property type="match status" value="1"/>
</dbReference>
<organism evidence="7 8">
    <name type="scientific">Euroglyphus maynei</name>
    <name type="common">Mayne's house dust mite</name>
    <dbReference type="NCBI Taxonomy" id="6958"/>
    <lineage>
        <taxon>Eukaryota</taxon>
        <taxon>Metazoa</taxon>
        <taxon>Ecdysozoa</taxon>
        <taxon>Arthropoda</taxon>
        <taxon>Chelicerata</taxon>
        <taxon>Arachnida</taxon>
        <taxon>Acari</taxon>
        <taxon>Acariformes</taxon>
        <taxon>Sarcoptiformes</taxon>
        <taxon>Astigmata</taxon>
        <taxon>Psoroptidia</taxon>
        <taxon>Analgoidea</taxon>
        <taxon>Pyroglyphidae</taxon>
        <taxon>Pyroglyphinae</taxon>
        <taxon>Euroglyphus</taxon>
    </lineage>
</organism>
<evidence type="ECO:0000256" key="2">
    <source>
        <dbReference type="ARBA" id="ARBA00022448"/>
    </source>
</evidence>
<reference evidence="7 8" key="1">
    <citation type="submission" date="2017-03" db="EMBL/GenBank/DDBJ databases">
        <title>Genome Survey of Euroglyphus maynei.</title>
        <authorList>
            <person name="Arlian L.G."/>
            <person name="Morgan M.S."/>
            <person name="Rider S.D."/>
        </authorList>
    </citation>
    <scope>NUCLEOTIDE SEQUENCE [LARGE SCALE GENOMIC DNA]</scope>
    <source>
        <strain evidence="7">Arlian Lab</strain>
        <tissue evidence="7">Whole body</tissue>
    </source>
</reference>
<dbReference type="PANTHER" id="PTHR12542:SF41">
    <property type="entry name" value="EXOCYST COMPLEX COMPONENT 7"/>
    <property type="match status" value="1"/>
</dbReference>
<dbReference type="InterPro" id="IPR004140">
    <property type="entry name" value="Exo70"/>
</dbReference>
<dbReference type="Pfam" id="PF03081">
    <property type="entry name" value="Exo70_C"/>
    <property type="match status" value="1"/>
</dbReference>
<keyword evidence="5" id="KW-0653">Protein transport</keyword>
<evidence type="ECO:0000259" key="6">
    <source>
        <dbReference type="Pfam" id="PF03081"/>
    </source>
</evidence>
<comment type="similarity">
    <text evidence="1 5">Belongs to the EXO70 family.</text>
</comment>
<accession>A0A1Y3BKY9</accession>
<evidence type="ECO:0000256" key="4">
    <source>
        <dbReference type="ARBA" id="ARBA00026169"/>
    </source>
</evidence>
<evidence type="ECO:0000256" key="3">
    <source>
        <dbReference type="ARBA" id="ARBA00022483"/>
    </source>
</evidence>
<comment type="function">
    <text evidence="5">Component of the exocyst complex involved in the docking of exocytic vesicles with fusion sites on the plasma membrane.</text>
</comment>
<sequence length="246" mass="28990">SGDKNRIAFAQYIWRVLSAIGLSLRKRSESYHNEPSLQSLFLLNNTYYILKTLTTSSLLSIVSLYRSNVNDDYQSQIREFKMDYYKCWNKVVHYIDEINNPTILSPQQQQRSGTMSSSSSSYSMIPNSHSSYSLSSGMSTISGHHQPQQPPMLRLKDKDRQIIKDKFAGFNKEFEQCIQSHRSYAIPDRDLREEIKRELIQWLNRLYYQFYERYVCIDFTKNVHKYIKYTPDHVSQSISLLFDDLA</sequence>
<dbReference type="SUPFAM" id="SSF74788">
    <property type="entry name" value="Cullin repeat-like"/>
    <property type="match status" value="1"/>
</dbReference>
<dbReference type="GO" id="GO:0000145">
    <property type="term" value="C:exocyst"/>
    <property type="evidence" value="ECO:0007669"/>
    <property type="project" value="InterPro"/>
</dbReference>
<keyword evidence="8" id="KW-1185">Reference proteome</keyword>
<comment type="caution">
    <text evidence="7">The sequence shown here is derived from an EMBL/GenBank/DDBJ whole genome shotgun (WGS) entry which is preliminary data.</text>
</comment>
<dbReference type="Gene3D" id="1.20.1280.170">
    <property type="entry name" value="Exocyst complex component Exo70"/>
    <property type="match status" value="1"/>
</dbReference>
<feature type="non-terminal residue" evidence="7">
    <location>
        <position position="1"/>
    </location>
</feature>
<evidence type="ECO:0000313" key="7">
    <source>
        <dbReference type="EMBL" id="OTF80473.1"/>
    </source>
</evidence>
<protein>
    <recommendedName>
        <fullName evidence="4 5">Exocyst complex component 7</fullName>
    </recommendedName>
    <alternativeName>
        <fullName evidence="5">Exocyst complex component Exo70</fullName>
    </alternativeName>
</protein>
<dbReference type="InterPro" id="IPR046364">
    <property type="entry name" value="Exo70_C"/>
</dbReference>
<dbReference type="AlphaFoldDB" id="A0A1Y3BKY9"/>
<feature type="domain" description="Exocyst complex subunit Exo70 C-terminal" evidence="6">
    <location>
        <begin position="3"/>
        <end position="239"/>
    </location>
</feature>